<dbReference type="AlphaFoldDB" id="A0A250X1B1"/>
<name>A0A250X1B1_9CHLO</name>
<sequence length="600" mass="67008">MSYSPECIIHLFCQYATWDARGTSCAIIYPDFVKLMNDLELMSGLPHNLQDSYAREHVRRIDSGNDGRLSLVDFLTWFFTEVSVILPVGTHAPRQRVTDCGPIYNQFVDYTRIGPGEGSRRGATALNKRQLVRLCCDCSVLTMDPMSSSSSSSFKAASRSWRSASARSSGQWGPAVKECGTLSVANTMALSNRTLAQLETGSKLQMARFVTTLFHMSNTSGIGIDTILYRIASLGRNPPLINKEHVHEDVISKVWACYLSGEGHDLYEKYSNEVLDYHWRRWHTLDKLNMVRSVFHRYNFRLNQGMSPPRQSMDVDAETASAPVKDYDDVSFPVCCCQYKTMSLMELPTWRKLCSEVPFIAAAVNRSSSHLTPQRIETAFLTASSLGGMQPQDISIGLHDKPGGPMKKGPVSESLTPTKNMIGAPCQEVFGTPFTLGSTTAASAQRAMEFIRRPGSASPSSPTSPRYVHRPQVPTLNFIQFIEALRLVAIYIVGNTPDSEVSGSWDRPLCGLNDAGFSSSMSRGHRGRLYADDVDVDRFTSYSDEPTPMRRLDHMNHVRYCEVCTFVHSSALQCLPWKKVLTKILESIETLNIEQSLQRI</sequence>
<evidence type="ECO:0008006" key="3">
    <source>
        <dbReference type="Google" id="ProtNLM"/>
    </source>
</evidence>
<accession>A0A250X1B1</accession>
<evidence type="ECO:0000313" key="1">
    <source>
        <dbReference type="EMBL" id="GAX76719.1"/>
    </source>
</evidence>
<proteinExistence type="predicted"/>
<keyword evidence="2" id="KW-1185">Reference proteome</keyword>
<evidence type="ECO:0000313" key="2">
    <source>
        <dbReference type="Proteomes" id="UP000232323"/>
    </source>
</evidence>
<reference evidence="1 2" key="1">
    <citation type="submission" date="2017-08" db="EMBL/GenBank/DDBJ databases">
        <title>Acidophilic green algal genome provides insights into adaptation to an acidic environment.</title>
        <authorList>
            <person name="Hirooka S."/>
            <person name="Hirose Y."/>
            <person name="Kanesaki Y."/>
            <person name="Higuchi S."/>
            <person name="Fujiwara T."/>
            <person name="Onuma R."/>
            <person name="Era A."/>
            <person name="Ohbayashi R."/>
            <person name="Uzuka A."/>
            <person name="Nozaki H."/>
            <person name="Yoshikawa H."/>
            <person name="Miyagishima S.Y."/>
        </authorList>
    </citation>
    <scope>NUCLEOTIDE SEQUENCE [LARGE SCALE GENOMIC DNA]</scope>
    <source>
        <strain evidence="1 2">NIES-2499</strain>
    </source>
</reference>
<dbReference type="OrthoDB" id="533132at2759"/>
<gene>
    <name evidence="1" type="ORF">CEUSTIGMA_g4165.t1</name>
</gene>
<protein>
    <recommendedName>
        <fullName evidence="3">EF-hand domain-containing protein</fullName>
    </recommendedName>
</protein>
<comment type="caution">
    <text evidence="1">The sequence shown here is derived from an EMBL/GenBank/DDBJ whole genome shotgun (WGS) entry which is preliminary data.</text>
</comment>
<dbReference type="Proteomes" id="UP000232323">
    <property type="component" value="Unassembled WGS sequence"/>
</dbReference>
<dbReference type="EMBL" id="BEGY01000019">
    <property type="protein sequence ID" value="GAX76719.1"/>
    <property type="molecule type" value="Genomic_DNA"/>
</dbReference>
<organism evidence="1 2">
    <name type="scientific">Chlamydomonas eustigma</name>
    <dbReference type="NCBI Taxonomy" id="1157962"/>
    <lineage>
        <taxon>Eukaryota</taxon>
        <taxon>Viridiplantae</taxon>
        <taxon>Chlorophyta</taxon>
        <taxon>core chlorophytes</taxon>
        <taxon>Chlorophyceae</taxon>
        <taxon>CS clade</taxon>
        <taxon>Chlamydomonadales</taxon>
        <taxon>Chlamydomonadaceae</taxon>
        <taxon>Chlamydomonas</taxon>
    </lineage>
</organism>